<dbReference type="Pfam" id="PF01381">
    <property type="entry name" value="HTH_3"/>
    <property type="match status" value="1"/>
</dbReference>
<dbReference type="GO" id="GO:0003677">
    <property type="term" value="F:DNA binding"/>
    <property type="evidence" value="ECO:0007669"/>
    <property type="project" value="UniProtKB-KW"/>
</dbReference>
<comment type="caution">
    <text evidence="5">The sequence shown here is derived from an EMBL/GenBank/DDBJ whole genome shotgun (WGS) entry which is preliminary data.</text>
</comment>
<dbReference type="GO" id="GO:0005829">
    <property type="term" value="C:cytosol"/>
    <property type="evidence" value="ECO:0007669"/>
    <property type="project" value="TreeGrafter"/>
</dbReference>
<sequence>MADYTIPVIQNVSANLKQARQSRQWSQEKLAANGGVSRRMLVNIEAGESNVSIATLDKLAAALGLTFAQLVRPPASATSLGTPLKVWQGAQPDSHGTLLESLLHHGVAVELWVWQLAPQDSYHAEADAPGSHELVYVMEGELTLTLRGTSHTLRPGQSFSFASDAEYHYRNLGDRLLRFTKNMVMTGPY</sequence>
<dbReference type="PANTHER" id="PTHR46797">
    <property type="entry name" value="HTH-TYPE TRANSCRIPTIONAL REGULATOR"/>
    <property type="match status" value="1"/>
</dbReference>
<dbReference type="SUPFAM" id="SSF51182">
    <property type="entry name" value="RmlC-like cupins"/>
    <property type="match status" value="1"/>
</dbReference>
<proteinExistence type="predicted"/>
<dbReference type="InterPro" id="IPR011051">
    <property type="entry name" value="RmlC_Cupin_sf"/>
</dbReference>
<organism evidence="5 6">
    <name type="scientific">Paludibacterium denitrificans</name>
    <dbReference type="NCBI Taxonomy" id="2675226"/>
    <lineage>
        <taxon>Bacteria</taxon>
        <taxon>Pseudomonadati</taxon>
        <taxon>Pseudomonadota</taxon>
        <taxon>Betaproteobacteria</taxon>
        <taxon>Neisseriales</taxon>
        <taxon>Chromobacteriaceae</taxon>
        <taxon>Paludibacterium</taxon>
    </lineage>
</organism>
<evidence type="ECO:0000256" key="1">
    <source>
        <dbReference type="ARBA" id="ARBA00023015"/>
    </source>
</evidence>
<dbReference type="SUPFAM" id="SSF47413">
    <property type="entry name" value="lambda repressor-like DNA-binding domains"/>
    <property type="match status" value="1"/>
</dbReference>
<dbReference type="InterPro" id="IPR010982">
    <property type="entry name" value="Lambda_DNA-bd_dom_sf"/>
</dbReference>
<keyword evidence="6" id="KW-1185">Reference proteome</keyword>
<dbReference type="AlphaFoldDB" id="A0A844GE00"/>
<dbReference type="GO" id="GO:0003700">
    <property type="term" value="F:DNA-binding transcription factor activity"/>
    <property type="evidence" value="ECO:0007669"/>
    <property type="project" value="TreeGrafter"/>
</dbReference>
<evidence type="ECO:0000313" key="5">
    <source>
        <dbReference type="EMBL" id="MTD33147.1"/>
    </source>
</evidence>
<dbReference type="PROSITE" id="PS50943">
    <property type="entry name" value="HTH_CROC1"/>
    <property type="match status" value="1"/>
</dbReference>
<evidence type="ECO:0000256" key="2">
    <source>
        <dbReference type="ARBA" id="ARBA00023125"/>
    </source>
</evidence>
<name>A0A844GE00_9NEIS</name>
<keyword evidence="3" id="KW-0804">Transcription</keyword>
<dbReference type="InterPro" id="IPR001387">
    <property type="entry name" value="Cro/C1-type_HTH"/>
</dbReference>
<feature type="domain" description="HTH cro/C1-type" evidence="4">
    <location>
        <begin position="16"/>
        <end position="70"/>
    </location>
</feature>
<dbReference type="SMART" id="SM00530">
    <property type="entry name" value="HTH_XRE"/>
    <property type="match status" value="1"/>
</dbReference>
<dbReference type="EMBL" id="WLYX01000001">
    <property type="protein sequence ID" value="MTD33147.1"/>
    <property type="molecule type" value="Genomic_DNA"/>
</dbReference>
<protein>
    <submittedName>
        <fullName evidence="5">Helix-turn-helix domain-containing protein</fullName>
    </submittedName>
</protein>
<reference evidence="5 6" key="1">
    <citation type="submission" date="2019-11" db="EMBL/GenBank/DDBJ databases">
        <title>Draft genome sequence of Paludibacterium sp. dN18-1.</title>
        <authorList>
            <person name="Im W.-T."/>
        </authorList>
    </citation>
    <scope>NUCLEOTIDE SEQUENCE [LARGE SCALE GENOMIC DNA]</scope>
    <source>
        <strain evidence="6">dN 18-1</strain>
    </source>
</reference>
<accession>A0A844GE00</accession>
<dbReference type="Pfam" id="PF07883">
    <property type="entry name" value="Cupin_2"/>
    <property type="match status" value="1"/>
</dbReference>
<evidence type="ECO:0000313" key="6">
    <source>
        <dbReference type="Proteomes" id="UP000446658"/>
    </source>
</evidence>
<dbReference type="Gene3D" id="2.60.120.10">
    <property type="entry name" value="Jelly Rolls"/>
    <property type="match status" value="1"/>
</dbReference>
<dbReference type="InterPro" id="IPR013096">
    <property type="entry name" value="Cupin_2"/>
</dbReference>
<evidence type="ECO:0000256" key="3">
    <source>
        <dbReference type="ARBA" id="ARBA00023163"/>
    </source>
</evidence>
<dbReference type="PANTHER" id="PTHR46797:SF23">
    <property type="entry name" value="HTH-TYPE TRANSCRIPTIONAL REGULATOR SUTR"/>
    <property type="match status" value="1"/>
</dbReference>
<dbReference type="Gene3D" id="1.10.260.40">
    <property type="entry name" value="lambda repressor-like DNA-binding domains"/>
    <property type="match status" value="1"/>
</dbReference>
<keyword evidence="1" id="KW-0805">Transcription regulation</keyword>
<evidence type="ECO:0000259" key="4">
    <source>
        <dbReference type="PROSITE" id="PS50943"/>
    </source>
</evidence>
<gene>
    <name evidence="5" type="ORF">GKE73_08185</name>
</gene>
<dbReference type="InterPro" id="IPR014710">
    <property type="entry name" value="RmlC-like_jellyroll"/>
</dbReference>
<dbReference type="CDD" id="cd00093">
    <property type="entry name" value="HTH_XRE"/>
    <property type="match status" value="1"/>
</dbReference>
<dbReference type="InterPro" id="IPR050807">
    <property type="entry name" value="TransReg_Diox_bact_type"/>
</dbReference>
<keyword evidence="2" id="KW-0238">DNA-binding</keyword>
<dbReference type="RefSeq" id="WP_230369917.1">
    <property type="nucleotide sequence ID" value="NZ_WLYX01000001.1"/>
</dbReference>
<dbReference type="Proteomes" id="UP000446658">
    <property type="component" value="Unassembled WGS sequence"/>
</dbReference>
<dbReference type="CDD" id="cd02209">
    <property type="entry name" value="cupin_XRE_C"/>
    <property type="match status" value="1"/>
</dbReference>